<accession>A0ABT3NNL6</accession>
<feature type="compositionally biased region" description="Basic and acidic residues" evidence="2">
    <location>
        <begin position="116"/>
        <end position="132"/>
    </location>
</feature>
<proteinExistence type="predicted"/>
<evidence type="ECO:0000256" key="1">
    <source>
        <dbReference type="SAM" id="Coils"/>
    </source>
</evidence>
<dbReference type="RefSeq" id="WP_265466177.1">
    <property type="nucleotide sequence ID" value="NZ_JAPEQW010000054.1"/>
</dbReference>
<reference evidence="3 4" key="1">
    <citation type="submission" date="2022-11" db="EMBL/GenBank/DDBJ databases">
        <title>Acinetobacter entericus sp. nov., isolated from the gut of the plastic-eating larvae of the Coleoptera insect Zophobas atratus.</title>
        <authorList>
            <person name="Dong X."/>
            <person name="Yang Y."/>
        </authorList>
    </citation>
    <scope>NUCLEOTIDE SEQUENCE [LARGE SCALE GENOMIC DNA]</scope>
    <source>
        <strain evidence="3 4">BIT-DXN8</strain>
    </source>
</reference>
<gene>
    <name evidence="3" type="ORF">OKC24_18665</name>
</gene>
<evidence type="ECO:0000313" key="4">
    <source>
        <dbReference type="Proteomes" id="UP001209682"/>
    </source>
</evidence>
<name>A0ABT3NNL6_9GAMM</name>
<keyword evidence="4" id="KW-1185">Reference proteome</keyword>
<evidence type="ECO:0000313" key="3">
    <source>
        <dbReference type="EMBL" id="MCW8041146.1"/>
    </source>
</evidence>
<dbReference type="EMBL" id="JAPEQW010000054">
    <property type="protein sequence ID" value="MCW8041146.1"/>
    <property type="molecule type" value="Genomic_DNA"/>
</dbReference>
<feature type="region of interest" description="Disordered" evidence="2">
    <location>
        <begin position="107"/>
        <end position="132"/>
    </location>
</feature>
<organism evidence="3 4">
    <name type="scientific">Acinetobacter entericus</name>
    <dbReference type="NCBI Taxonomy" id="2989714"/>
    <lineage>
        <taxon>Bacteria</taxon>
        <taxon>Pseudomonadati</taxon>
        <taxon>Pseudomonadota</taxon>
        <taxon>Gammaproteobacteria</taxon>
        <taxon>Moraxellales</taxon>
        <taxon>Moraxellaceae</taxon>
        <taxon>Acinetobacter</taxon>
    </lineage>
</organism>
<dbReference type="Proteomes" id="UP001209682">
    <property type="component" value="Unassembled WGS sequence"/>
</dbReference>
<protein>
    <submittedName>
        <fullName evidence="3">Phage scaffolding protein</fullName>
    </submittedName>
</protein>
<sequence>MKTVKIKPTSPDQGEYVVINESDFDPDIHILADGESLKGEKLTITLNAKTAPELQQAINEANAECAKVTAENSELKEQLATAQGELIAFKNDVAAMQARIDELQPAAKKPTAAEVKAAKAAEEATKEEQPKE</sequence>
<evidence type="ECO:0000256" key="2">
    <source>
        <dbReference type="SAM" id="MobiDB-lite"/>
    </source>
</evidence>
<feature type="coiled-coil region" evidence="1">
    <location>
        <begin position="51"/>
        <end position="92"/>
    </location>
</feature>
<comment type="caution">
    <text evidence="3">The sequence shown here is derived from an EMBL/GenBank/DDBJ whole genome shotgun (WGS) entry which is preliminary data.</text>
</comment>
<keyword evidence="1" id="KW-0175">Coiled coil</keyword>